<proteinExistence type="predicted"/>
<dbReference type="AlphaFoldDB" id="A0A2R6WVN1"/>
<dbReference type="GO" id="GO:0005689">
    <property type="term" value="C:U12-type spliceosomal complex"/>
    <property type="evidence" value="ECO:0000318"/>
    <property type="project" value="GO_Central"/>
</dbReference>
<reference evidence="8" key="1">
    <citation type="journal article" date="2017" name="Cell">
        <title>Insights into land plant evolution garnered from the Marchantia polymorpha genome.</title>
        <authorList>
            <person name="Bowman J.L."/>
            <person name="Kohchi T."/>
            <person name="Yamato K.T."/>
            <person name="Jenkins J."/>
            <person name="Shu S."/>
            <person name="Ishizaki K."/>
            <person name="Yamaoka S."/>
            <person name="Nishihama R."/>
            <person name="Nakamura Y."/>
            <person name="Berger F."/>
            <person name="Adam C."/>
            <person name="Aki S.S."/>
            <person name="Althoff F."/>
            <person name="Araki T."/>
            <person name="Arteaga-Vazquez M.A."/>
            <person name="Balasubrmanian S."/>
            <person name="Barry K."/>
            <person name="Bauer D."/>
            <person name="Boehm C.R."/>
            <person name="Briginshaw L."/>
            <person name="Caballero-Perez J."/>
            <person name="Catarino B."/>
            <person name="Chen F."/>
            <person name="Chiyoda S."/>
            <person name="Chovatia M."/>
            <person name="Davies K.M."/>
            <person name="Delmans M."/>
            <person name="Demura T."/>
            <person name="Dierschke T."/>
            <person name="Dolan L."/>
            <person name="Dorantes-Acosta A.E."/>
            <person name="Eklund D.M."/>
            <person name="Florent S.N."/>
            <person name="Flores-Sandoval E."/>
            <person name="Fujiyama A."/>
            <person name="Fukuzawa H."/>
            <person name="Galik B."/>
            <person name="Grimanelli D."/>
            <person name="Grimwood J."/>
            <person name="Grossniklaus U."/>
            <person name="Hamada T."/>
            <person name="Haseloff J."/>
            <person name="Hetherington A.J."/>
            <person name="Higo A."/>
            <person name="Hirakawa Y."/>
            <person name="Hundley H.N."/>
            <person name="Ikeda Y."/>
            <person name="Inoue K."/>
            <person name="Inoue S.I."/>
            <person name="Ishida S."/>
            <person name="Jia Q."/>
            <person name="Kakita M."/>
            <person name="Kanazawa T."/>
            <person name="Kawai Y."/>
            <person name="Kawashima T."/>
            <person name="Kennedy M."/>
            <person name="Kinose K."/>
            <person name="Kinoshita T."/>
            <person name="Kohara Y."/>
            <person name="Koide E."/>
            <person name="Komatsu K."/>
            <person name="Kopischke S."/>
            <person name="Kubo M."/>
            <person name="Kyozuka J."/>
            <person name="Lagercrantz U."/>
            <person name="Lin S.S."/>
            <person name="Lindquist E."/>
            <person name="Lipzen A.M."/>
            <person name="Lu C.W."/>
            <person name="De Luna E."/>
            <person name="Martienssen R.A."/>
            <person name="Minamino N."/>
            <person name="Mizutani M."/>
            <person name="Mizutani M."/>
            <person name="Mochizuki N."/>
            <person name="Monte I."/>
            <person name="Mosher R."/>
            <person name="Nagasaki H."/>
            <person name="Nakagami H."/>
            <person name="Naramoto S."/>
            <person name="Nishitani K."/>
            <person name="Ohtani M."/>
            <person name="Okamoto T."/>
            <person name="Okumura M."/>
            <person name="Phillips J."/>
            <person name="Pollak B."/>
            <person name="Reinders A."/>
            <person name="Rovekamp M."/>
            <person name="Sano R."/>
            <person name="Sawa S."/>
            <person name="Schmid M.W."/>
            <person name="Shirakawa M."/>
            <person name="Solano R."/>
            <person name="Spunde A."/>
            <person name="Suetsugu N."/>
            <person name="Sugano S."/>
            <person name="Sugiyama A."/>
            <person name="Sun R."/>
            <person name="Suzuki Y."/>
            <person name="Takenaka M."/>
            <person name="Takezawa D."/>
            <person name="Tomogane H."/>
            <person name="Tsuzuki M."/>
            <person name="Ueda T."/>
            <person name="Umeda M."/>
            <person name="Ward J.M."/>
            <person name="Watanabe Y."/>
            <person name="Yazaki K."/>
            <person name="Yokoyama R."/>
            <person name="Yoshitake Y."/>
            <person name="Yotsui I."/>
            <person name="Zachgo S."/>
            <person name="Schmutz J."/>
        </authorList>
    </citation>
    <scope>NUCLEOTIDE SEQUENCE [LARGE SCALE GENOMIC DNA]</scope>
    <source>
        <strain evidence="8">Tak-1</strain>
    </source>
</reference>
<feature type="region of interest" description="Disordered" evidence="5">
    <location>
        <begin position="90"/>
        <end position="146"/>
    </location>
</feature>
<evidence type="ECO:0000259" key="6">
    <source>
        <dbReference type="PROSITE" id="PS50103"/>
    </source>
</evidence>
<dbReference type="PROSITE" id="PS50103">
    <property type="entry name" value="ZF_C3H1"/>
    <property type="match status" value="1"/>
</dbReference>
<feature type="compositionally biased region" description="Low complexity" evidence="5">
    <location>
        <begin position="107"/>
        <end position="120"/>
    </location>
</feature>
<dbReference type="OMA" id="CAYFQRT"/>
<dbReference type="Gene3D" id="3.30.160.60">
    <property type="entry name" value="Classic Zinc Finger"/>
    <property type="match status" value="1"/>
</dbReference>
<dbReference type="GO" id="GO:0008270">
    <property type="term" value="F:zinc ion binding"/>
    <property type="evidence" value="ECO:0007669"/>
    <property type="project" value="UniProtKB-KW"/>
</dbReference>
<dbReference type="SUPFAM" id="SSF57667">
    <property type="entry name" value="beta-beta-alpha zinc fingers"/>
    <property type="match status" value="1"/>
</dbReference>
<dbReference type="Gramene" id="Mp4g15460.1">
    <property type="protein sequence ID" value="Mp4g15460.1.cds"/>
    <property type="gene ID" value="Mp4g15460"/>
</dbReference>
<dbReference type="EMBL" id="KZ772726">
    <property type="protein sequence ID" value="PTQ37894.1"/>
    <property type="molecule type" value="Genomic_DNA"/>
</dbReference>
<protein>
    <recommendedName>
        <fullName evidence="6">C3H1-type domain-containing protein</fullName>
    </recommendedName>
</protein>
<dbReference type="Proteomes" id="UP000244005">
    <property type="component" value="Unassembled WGS sequence"/>
</dbReference>
<dbReference type="Pfam" id="PF00642">
    <property type="entry name" value="zf-CCCH"/>
    <property type="match status" value="1"/>
</dbReference>
<dbReference type="InterPro" id="IPR000571">
    <property type="entry name" value="Znf_CCCH"/>
</dbReference>
<organism evidence="7 8">
    <name type="scientific">Marchantia polymorpha</name>
    <name type="common">Common liverwort</name>
    <name type="synonym">Marchantia aquatica</name>
    <dbReference type="NCBI Taxonomy" id="3197"/>
    <lineage>
        <taxon>Eukaryota</taxon>
        <taxon>Viridiplantae</taxon>
        <taxon>Streptophyta</taxon>
        <taxon>Embryophyta</taxon>
        <taxon>Marchantiophyta</taxon>
        <taxon>Marchantiopsida</taxon>
        <taxon>Marchantiidae</taxon>
        <taxon>Marchantiales</taxon>
        <taxon>Marchantiaceae</taxon>
        <taxon>Marchantia</taxon>
    </lineage>
</organism>
<sequence length="146" mass="15779">MPTPKYVCDYCDKTFHDTPASRKRHMQGITHQRAVKAWYDSFRDKDQGGNRGVCAYFQRTGTCNYGSNCQYAHITHSGPSYAAAGMSVSNISQSDLGPSPTNAAHGAPSATSASVPVSRVAENKLPPSLQPPPEDGYPSLPFVDWG</sequence>
<dbReference type="InterPro" id="IPR013085">
    <property type="entry name" value="U1-CZ_Znf_C2H2"/>
</dbReference>
<dbReference type="OrthoDB" id="2417221at2759"/>
<keyword evidence="1 4" id="KW-0479">Metal-binding</keyword>
<keyword evidence="3 4" id="KW-0862">Zinc</keyword>
<evidence type="ECO:0000256" key="2">
    <source>
        <dbReference type="ARBA" id="ARBA00022771"/>
    </source>
</evidence>
<dbReference type="Gene3D" id="4.10.1000.10">
    <property type="entry name" value="Zinc finger, CCCH-type"/>
    <property type="match status" value="1"/>
</dbReference>
<dbReference type="InterPro" id="IPR036855">
    <property type="entry name" value="Znf_CCCH_sf"/>
</dbReference>
<evidence type="ECO:0000256" key="4">
    <source>
        <dbReference type="PROSITE-ProRule" id="PRU00723"/>
    </source>
</evidence>
<evidence type="ECO:0000313" key="7">
    <source>
        <dbReference type="EMBL" id="PTQ37894.1"/>
    </source>
</evidence>
<dbReference type="GO" id="GO:0003676">
    <property type="term" value="F:nucleic acid binding"/>
    <property type="evidence" value="ECO:0007669"/>
    <property type="project" value="InterPro"/>
</dbReference>
<feature type="zinc finger region" description="C3H1-type" evidence="4">
    <location>
        <begin position="48"/>
        <end position="76"/>
    </location>
</feature>
<evidence type="ECO:0000313" key="8">
    <source>
        <dbReference type="Proteomes" id="UP000244005"/>
    </source>
</evidence>
<dbReference type="InterPro" id="IPR003604">
    <property type="entry name" value="Matrin/U1-like-C_Znf_C2H2"/>
</dbReference>
<evidence type="ECO:0000256" key="3">
    <source>
        <dbReference type="ARBA" id="ARBA00022833"/>
    </source>
</evidence>
<accession>A0A2R6WVN1</accession>
<keyword evidence="2 4" id="KW-0863">Zinc-finger</keyword>
<dbReference type="SMART" id="SM00356">
    <property type="entry name" value="ZnF_C3H1"/>
    <property type="match status" value="1"/>
</dbReference>
<dbReference type="PANTHER" id="PTHR16465">
    <property type="entry name" value="NUCLEASE-RELATED"/>
    <property type="match status" value="1"/>
</dbReference>
<feature type="compositionally biased region" description="Polar residues" evidence="5">
    <location>
        <begin position="90"/>
        <end position="102"/>
    </location>
</feature>
<dbReference type="SUPFAM" id="SSF90229">
    <property type="entry name" value="CCCH zinc finger"/>
    <property type="match status" value="1"/>
</dbReference>
<dbReference type="InterPro" id="IPR036236">
    <property type="entry name" value="Znf_C2H2_sf"/>
</dbReference>
<dbReference type="SMART" id="SM00451">
    <property type="entry name" value="ZnF_U1"/>
    <property type="match status" value="1"/>
</dbReference>
<dbReference type="PANTHER" id="PTHR16465:SF0">
    <property type="entry name" value="ZINC FINGER MATRIN-TYPE PROTEIN 5"/>
    <property type="match status" value="1"/>
</dbReference>
<evidence type="ECO:0000256" key="1">
    <source>
        <dbReference type="ARBA" id="ARBA00022723"/>
    </source>
</evidence>
<gene>
    <name evidence="7" type="ORF">MARPO_0054s0011</name>
</gene>
<dbReference type="Pfam" id="PF06220">
    <property type="entry name" value="zf-U1"/>
    <property type="match status" value="1"/>
</dbReference>
<evidence type="ECO:0000256" key="5">
    <source>
        <dbReference type="SAM" id="MobiDB-lite"/>
    </source>
</evidence>
<keyword evidence="8" id="KW-1185">Reference proteome</keyword>
<feature type="domain" description="C3H1-type" evidence="6">
    <location>
        <begin position="48"/>
        <end position="76"/>
    </location>
</feature>
<name>A0A2R6WVN1_MARPO</name>